<proteinExistence type="predicted"/>
<name>A0ABW9B479_9BURK</name>
<dbReference type="CDD" id="cd06581">
    <property type="entry name" value="TM_PBP1_LivM_like"/>
    <property type="match status" value="1"/>
</dbReference>
<keyword evidence="5 10" id="KW-0812">Transmembrane</keyword>
<evidence type="ECO:0000256" key="8">
    <source>
        <dbReference type="ARBA" id="ARBA00022989"/>
    </source>
</evidence>
<dbReference type="Pfam" id="PF00005">
    <property type="entry name" value="ABC_tran"/>
    <property type="match status" value="1"/>
</dbReference>
<dbReference type="PROSITE" id="PS50893">
    <property type="entry name" value="ABC_TRANSPORTER_2"/>
    <property type="match status" value="1"/>
</dbReference>
<dbReference type="Proteomes" id="UP001629230">
    <property type="component" value="Unassembled WGS sequence"/>
</dbReference>
<keyword evidence="13" id="KW-1185">Reference proteome</keyword>
<dbReference type="Gene3D" id="3.40.50.300">
    <property type="entry name" value="P-loop containing nucleotide triphosphate hydrolases"/>
    <property type="match status" value="1"/>
</dbReference>
<dbReference type="InterPro" id="IPR027417">
    <property type="entry name" value="P-loop_NTPase"/>
</dbReference>
<comment type="caution">
    <text evidence="12">The sequence shown here is derived from an EMBL/GenBank/DDBJ whole genome shotgun (WGS) entry which is preliminary data.</text>
</comment>
<evidence type="ECO:0000256" key="3">
    <source>
        <dbReference type="ARBA" id="ARBA00022475"/>
    </source>
</evidence>
<reference evidence="12 13" key="1">
    <citation type="journal article" date="2024" name="Chem. Sci.">
        <title>Discovery of megapolipeptins by genome mining of a Burkholderiales bacteria collection.</title>
        <authorList>
            <person name="Paulo B.S."/>
            <person name="Recchia M.J.J."/>
            <person name="Lee S."/>
            <person name="Fergusson C.H."/>
            <person name="Romanowski S.B."/>
            <person name="Hernandez A."/>
            <person name="Krull N."/>
            <person name="Liu D.Y."/>
            <person name="Cavanagh H."/>
            <person name="Bos A."/>
            <person name="Gray C.A."/>
            <person name="Murphy B.T."/>
            <person name="Linington R.G."/>
            <person name="Eustaquio A.S."/>
        </authorList>
    </citation>
    <scope>NUCLEOTIDE SEQUENCE [LARGE SCALE GENOMIC DNA]</scope>
    <source>
        <strain evidence="12 13">RL17-350-BIC-A</strain>
    </source>
</reference>
<evidence type="ECO:0000313" key="12">
    <source>
        <dbReference type="EMBL" id="MFM0007070.1"/>
    </source>
</evidence>
<feature type="transmembrane region" description="Helical" evidence="10">
    <location>
        <begin position="304"/>
        <end position="324"/>
    </location>
</feature>
<feature type="transmembrane region" description="Helical" evidence="10">
    <location>
        <begin position="38"/>
        <end position="54"/>
    </location>
</feature>
<evidence type="ECO:0000256" key="6">
    <source>
        <dbReference type="ARBA" id="ARBA00022741"/>
    </source>
</evidence>
<dbReference type="SUPFAM" id="SSF52540">
    <property type="entry name" value="P-loop containing nucleoside triphosphate hydrolases"/>
    <property type="match status" value="1"/>
</dbReference>
<keyword evidence="4" id="KW-0997">Cell inner membrane</keyword>
<dbReference type="GO" id="GO:0005524">
    <property type="term" value="F:ATP binding"/>
    <property type="evidence" value="ECO:0007669"/>
    <property type="project" value="UniProtKB-KW"/>
</dbReference>
<feature type="transmembrane region" description="Helical" evidence="10">
    <location>
        <begin position="66"/>
        <end position="84"/>
    </location>
</feature>
<accession>A0ABW9B479</accession>
<protein>
    <submittedName>
        <fullName evidence="12">ATP-binding cassette domain-containing protein</fullName>
    </submittedName>
</protein>
<keyword evidence="8 10" id="KW-1133">Transmembrane helix</keyword>
<evidence type="ECO:0000259" key="11">
    <source>
        <dbReference type="PROSITE" id="PS50893"/>
    </source>
</evidence>
<comment type="subcellular location">
    <subcellularLocation>
        <location evidence="1">Cell membrane</location>
        <topology evidence="1">Multi-pass membrane protein</topology>
    </subcellularLocation>
</comment>
<organism evidence="12 13">
    <name type="scientific">Paraburkholderia dipogonis</name>
    <dbReference type="NCBI Taxonomy" id="1211383"/>
    <lineage>
        <taxon>Bacteria</taxon>
        <taxon>Pseudomonadati</taxon>
        <taxon>Pseudomonadota</taxon>
        <taxon>Betaproteobacteria</taxon>
        <taxon>Burkholderiales</taxon>
        <taxon>Burkholderiaceae</taxon>
        <taxon>Paraburkholderia</taxon>
    </lineage>
</organism>
<dbReference type="EMBL" id="JAQQEZ010000052">
    <property type="protein sequence ID" value="MFM0007070.1"/>
    <property type="molecule type" value="Genomic_DNA"/>
</dbReference>
<dbReference type="InterPro" id="IPR051120">
    <property type="entry name" value="ABC_AA/LPS_Transport"/>
</dbReference>
<evidence type="ECO:0000256" key="10">
    <source>
        <dbReference type="SAM" id="Phobius"/>
    </source>
</evidence>
<evidence type="ECO:0000256" key="2">
    <source>
        <dbReference type="ARBA" id="ARBA00022448"/>
    </source>
</evidence>
<dbReference type="InterPro" id="IPR043428">
    <property type="entry name" value="LivM-like"/>
</dbReference>
<evidence type="ECO:0000256" key="9">
    <source>
        <dbReference type="ARBA" id="ARBA00023136"/>
    </source>
</evidence>
<feature type="domain" description="ABC transporter" evidence="11">
    <location>
        <begin position="367"/>
        <end position="598"/>
    </location>
</feature>
<keyword evidence="2" id="KW-0813">Transport</keyword>
<evidence type="ECO:0000256" key="4">
    <source>
        <dbReference type="ARBA" id="ARBA00022519"/>
    </source>
</evidence>
<gene>
    <name evidence="12" type="ORF">PQR57_39685</name>
</gene>
<dbReference type="InterPro" id="IPR003593">
    <property type="entry name" value="AAA+_ATPase"/>
</dbReference>
<sequence length="605" mass="63454">MIPSNRALKLRLIGCAVVALLALALGFAMPEFATLQATNWALFGLLAASLTLVWGHGGIFSFGQGAFFGIGAYAYSVAAINILPATNETVSSVVVAALATAALAALVGYFIFYGNVGDVYVGIITLAMTLVLFTVLSSTADPKYHIGEAQLGGYNGISGVPPITLPLGESGTALTVVQSYSTVILVCALIVAGLYVLLHCPFGRVLTALTQNELRTQLLAFDVRLRKLVVFTIGGAIAGIAGAFYAAWAMFISPVVFGLALAAQVVIWVLVGGRVSFAGAFIGTLLVQSLSFALGGGAGDATPIVLGVVLIAVVLFLPSGIVPASAKLLVAKRKSGSAGAAAANVPLPEEQGFAELPFRSESSGAALSATGLEKRFGGVRAVQKATVNFGQKGVHCLIGPNGAGKSTFFNLLVGRFPPNRGAIELDGRPITHMKSHDRVRNGLGIKLQVASIFTELSVRENLWLAAYGRRRDKAAADLRSAEMLGWLALAHRADDIAGSLSHGQKQWLEIGMVIAAEPSVVLLDEPTAGMTREETARMAAMVRLLGQSVSVIVVEHDMEFVRALDVPVTVFHQGNVFASGSLEELRRDERILDIYLGRQGHGHVA</sequence>
<keyword evidence="9 10" id="KW-0472">Membrane</keyword>
<dbReference type="RefSeq" id="WP_408181606.1">
    <property type="nucleotide sequence ID" value="NZ_JAQQEZ010000052.1"/>
</dbReference>
<dbReference type="PANTHER" id="PTHR45772">
    <property type="entry name" value="CONSERVED COMPONENT OF ABC TRANSPORTER FOR NATURAL AMINO ACIDS-RELATED"/>
    <property type="match status" value="1"/>
</dbReference>
<evidence type="ECO:0000256" key="7">
    <source>
        <dbReference type="ARBA" id="ARBA00022840"/>
    </source>
</evidence>
<keyword evidence="7 12" id="KW-0067">ATP-binding</keyword>
<keyword evidence="6" id="KW-0547">Nucleotide-binding</keyword>
<feature type="transmembrane region" description="Helical" evidence="10">
    <location>
        <begin position="90"/>
        <end position="112"/>
    </location>
</feature>
<dbReference type="InterPro" id="IPR003439">
    <property type="entry name" value="ABC_transporter-like_ATP-bd"/>
</dbReference>
<feature type="transmembrane region" description="Helical" evidence="10">
    <location>
        <begin position="119"/>
        <end position="136"/>
    </location>
</feature>
<evidence type="ECO:0000256" key="5">
    <source>
        <dbReference type="ARBA" id="ARBA00022692"/>
    </source>
</evidence>
<keyword evidence="3" id="KW-1003">Cell membrane</keyword>
<feature type="transmembrane region" description="Helical" evidence="10">
    <location>
        <begin position="278"/>
        <end position="298"/>
    </location>
</feature>
<dbReference type="Pfam" id="PF02653">
    <property type="entry name" value="BPD_transp_2"/>
    <property type="match status" value="1"/>
</dbReference>
<feature type="transmembrane region" description="Helical" evidence="10">
    <location>
        <begin position="183"/>
        <end position="207"/>
    </location>
</feature>
<evidence type="ECO:0000256" key="1">
    <source>
        <dbReference type="ARBA" id="ARBA00004651"/>
    </source>
</evidence>
<evidence type="ECO:0000313" key="13">
    <source>
        <dbReference type="Proteomes" id="UP001629230"/>
    </source>
</evidence>
<dbReference type="SMART" id="SM00382">
    <property type="entry name" value="AAA"/>
    <property type="match status" value="1"/>
</dbReference>
<feature type="transmembrane region" description="Helical" evidence="10">
    <location>
        <begin position="251"/>
        <end position="271"/>
    </location>
</feature>
<feature type="transmembrane region" description="Helical" evidence="10">
    <location>
        <begin position="228"/>
        <end position="245"/>
    </location>
</feature>
<dbReference type="CDD" id="cd03219">
    <property type="entry name" value="ABC_Mj1267_LivG_branched"/>
    <property type="match status" value="1"/>
</dbReference>
<dbReference type="InterPro" id="IPR001851">
    <property type="entry name" value="ABC_transp_permease"/>
</dbReference>